<protein>
    <submittedName>
        <fullName evidence="2">Hydantoinase B/oxoprolinase family protein</fullName>
    </submittedName>
</protein>
<evidence type="ECO:0000313" key="2">
    <source>
        <dbReference type="EMBL" id="MDN3711481.1"/>
    </source>
</evidence>
<comment type="caution">
    <text evidence="2">The sequence shown here is derived from an EMBL/GenBank/DDBJ whole genome shotgun (WGS) entry which is preliminary data.</text>
</comment>
<organism evidence="2 3">
    <name type="scientific">Paracoccus cavernae</name>
    <dbReference type="NCBI Taxonomy" id="1571207"/>
    <lineage>
        <taxon>Bacteria</taxon>
        <taxon>Pseudomonadati</taxon>
        <taxon>Pseudomonadota</taxon>
        <taxon>Alphaproteobacteria</taxon>
        <taxon>Rhodobacterales</taxon>
        <taxon>Paracoccaceae</taxon>
        <taxon>Paracoccus</taxon>
    </lineage>
</organism>
<proteinExistence type="predicted"/>
<accession>A0ABT8D5C9</accession>
<dbReference type="EMBL" id="JAUFRC010000001">
    <property type="protein sequence ID" value="MDN3711481.1"/>
    <property type="molecule type" value="Genomic_DNA"/>
</dbReference>
<name>A0ABT8D5C9_9RHOB</name>
<gene>
    <name evidence="2" type="ORF">QWZ10_06025</name>
</gene>
<keyword evidence="3" id="KW-1185">Reference proteome</keyword>
<reference evidence="3" key="1">
    <citation type="journal article" date="2019" name="Int. J. Syst. Evol. Microbiol.">
        <title>The Global Catalogue of Microorganisms (GCM) 10K type strain sequencing project: providing services to taxonomists for standard genome sequencing and annotation.</title>
        <authorList>
            <consortium name="The Broad Institute Genomics Platform"/>
            <consortium name="The Broad Institute Genome Sequencing Center for Infectious Disease"/>
            <person name="Wu L."/>
            <person name="Ma J."/>
        </authorList>
    </citation>
    <scope>NUCLEOTIDE SEQUENCE [LARGE SCALE GENOMIC DNA]</scope>
    <source>
        <strain evidence="3">CECT 8482</strain>
    </source>
</reference>
<evidence type="ECO:0000313" key="3">
    <source>
        <dbReference type="Proteomes" id="UP001243846"/>
    </source>
</evidence>
<feature type="domain" description="Hydantoinase B/oxoprolinase" evidence="1">
    <location>
        <begin position="2"/>
        <end position="80"/>
    </location>
</feature>
<dbReference type="InterPro" id="IPR003692">
    <property type="entry name" value="Hydantoinase_B"/>
</dbReference>
<dbReference type="Proteomes" id="UP001243846">
    <property type="component" value="Unassembled WGS sequence"/>
</dbReference>
<dbReference type="Pfam" id="PF02538">
    <property type="entry name" value="Hydantoinase_B"/>
    <property type="match status" value="1"/>
</dbReference>
<sequence length="132" mass="14392">MVKSQRVLTPGFITHESERHTDAPWGIFGGTEGATGRCVIYNKNKPEEAREMHSKFSGLAVGADDVMAYYGPNGGGYGSPLKRPAQKVLEDVLDGYYSAQHAREVYGVAIDLDSETVDMAETGRLRAKLAQQ</sequence>
<evidence type="ECO:0000259" key="1">
    <source>
        <dbReference type="Pfam" id="PF02538"/>
    </source>
</evidence>